<evidence type="ECO:0000313" key="7">
    <source>
        <dbReference type="EMBL" id="CAE0330387.1"/>
    </source>
</evidence>
<dbReference type="EMBL" id="HBIH01027480">
    <property type="protein sequence ID" value="CAE0330387.1"/>
    <property type="molecule type" value="Transcribed_RNA"/>
</dbReference>
<reference evidence="7" key="1">
    <citation type="submission" date="2021-01" db="EMBL/GenBank/DDBJ databases">
        <authorList>
            <person name="Corre E."/>
            <person name="Pelletier E."/>
            <person name="Niang G."/>
            <person name="Scheremetjew M."/>
            <person name="Finn R."/>
            <person name="Kale V."/>
            <person name="Holt S."/>
            <person name="Cochrane G."/>
            <person name="Meng A."/>
            <person name="Brown T."/>
            <person name="Cohen L."/>
        </authorList>
    </citation>
    <scope>NUCLEOTIDE SEQUENCE</scope>
    <source>
        <strain evidence="7">S3</strain>
    </source>
</reference>
<dbReference type="Gene3D" id="1.20.58.1020">
    <property type="match status" value="1"/>
</dbReference>
<dbReference type="PANTHER" id="PTHR12772:SF0">
    <property type="entry name" value="DNA REPLICATION COMPLEX GINS PROTEIN PSF2"/>
    <property type="match status" value="1"/>
</dbReference>
<dbReference type="AlphaFoldDB" id="A0A7S3N086"/>
<dbReference type="GO" id="GO:0000727">
    <property type="term" value="P:double-strand break repair via break-induced replication"/>
    <property type="evidence" value="ECO:0007669"/>
    <property type="project" value="TreeGrafter"/>
</dbReference>
<gene>
    <name evidence="7" type="ORF">SINC0208_LOCUS11019</name>
</gene>
<proteinExistence type="inferred from homology"/>
<organism evidence="7">
    <name type="scientific">Strombidium inclinatum</name>
    <dbReference type="NCBI Taxonomy" id="197538"/>
    <lineage>
        <taxon>Eukaryota</taxon>
        <taxon>Sar</taxon>
        <taxon>Alveolata</taxon>
        <taxon>Ciliophora</taxon>
        <taxon>Intramacronucleata</taxon>
        <taxon>Spirotrichea</taxon>
        <taxon>Oligotrichia</taxon>
        <taxon>Strombidiidae</taxon>
        <taxon>Strombidium</taxon>
    </lineage>
</organism>
<dbReference type="PANTHER" id="PTHR12772">
    <property type="entry name" value="DNA REPLICATION COMPLEX GINS PROTEIN PSF2"/>
    <property type="match status" value="1"/>
</dbReference>
<dbReference type="SUPFAM" id="SSF160059">
    <property type="entry name" value="PriA/YqbF domain"/>
    <property type="match status" value="1"/>
</dbReference>
<evidence type="ECO:0000256" key="1">
    <source>
        <dbReference type="ARBA" id="ARBA00004123"/>
    </source>
</evidence>
<dbReference type="Pfam" id="PF25005">
    <property type="entry name" value="PSF2_N"/>
    <property type="match status" value="1"/>
</dbReference>
<dbReference type="GO" id="GO:0000811">
    <property type="term" value="C:GINS complex"/>
    <property type="evidence" value="ECO:0007669"/>
    <property type="project" value="TreeGrafter"/>
</dbReference>
<dbReference type="InterPro" id="IPR021151">
    <property type="entry name" value="GINS_A"/>
</dbReference>
<protein>
    <recommendedName>
        <fullName evidence="8">DNA replication complex GINS protein PSF2</fullName>
    </recommendedName>
</protein>
<evidence type="ECO:0000259" key="6">
    <source>
        <dbReference type="Pfam" id="PF25005"/>
    </source>
</evidence>
<keyword evidence="4" id="KW-0539">Nucleus</keyword>
<dbReference type="FunFam" id="3.40.5.50:FF:000001">
    <property type="entry name" value="DNA replication complex GINS protein PSF2"/>
    <property type="match status" value="1"/>
</dbReference>
<dbReference type="Gene3D" id="3.40.5.50">
    <property type="match status" value="1"/>
</dbReference>
<sequence>MNLAKYTPQENEFMAEDELIEIEPQFKGDKISFISGEFGPFRPAKPINVPLWLAIYLKQRQKCLVHPPLWMDVEFLSQVKKEERQTKDVFSEALPYYYFEMSQLVINECADELPNHKQVRSLIEDIFELRKEKVIRTLKKIDPDTPVAFLSQPGSAELNFYREAFTNGYTLTNRIKNQIDLMQS</sequence>
<feature type="domain" description="GINS subunit" evidence="5">
    <location>
        <begin position="70"/>
        <end position="166"/>
    </location>
</feature>
<dbReference type="InterPro" id="IPR036224">
    <property type="entry name" value="GINS_bundle-like_dom_sf"/>
</dbReference>
<keyword evidence="3" id="KW-0235">DNA replication</keyword>
<evidence type="ECO:0000256" key="3">
    <source>
        <dbReference type="ARBA" id="ARBA00022705"/>
    </source>
</evidence>
<dbReference type="CDD" id="cd11712">
    <property type="entry name" value="GINS_A_psf2"/>
    <property type="match status" value="1"/>
</dbReference>
<accession>A0A7S3N086</accession>
<evidence type="ECO:0008006" key="8">
    <source>
        <dbReference type="Google" id="ProtNLM"/>
    </source>
</evidence>
<dbReference type="GO" id="GO:0006260">
    <property type="term" value="P:DNA replication"/>
    <property type="evidence" value="ECO:0007669"/>
    <property type="project" value="UniProtKB-KW"/>
</dbReference>
<dbReference type="InterPro" id="IPR007257">
    <property type="entry name" value="GINS_Psf2"/>
</dbReference>
<comment type="subcellular location">
    <subcellularLocation>
        <location evidence="1">Nucleus</location>
    </subcellularLocation>
</comment>
<dbReference type="CDD" id="cd21694">
    <property type="entry name" value="GINS_B_Psf2"/>
    <property type="match status" value="1"/>
</dbReference>
<comment type="similarity">
    <text evidence="2">Belongs to the GINS2/PSF2 family.</text>
</comment>
<dbReference type="SUPFAM" id="SSF158573">
    <property type="entry name" value="GINS helical bundle-like"/>
    <property type="match status" value="1"/>
</dbReference>
<dbReference type="InterPro" id="IPR056784">
    <property type="entry name" value="PSF2_N"/>
</dbReference>
<evidence type="ECO:0000259" key="5">
    <source>
        <dbReference type="Pfam" id="PF05916"/>
    </source>
</evidence>
<dbReference type="Pfam" id="PF05916">
    <property type="entry name" value="Sld5"/>
    <property type="match status" value="1"/>
</dbReference>
<name>A0A7S3N086_9SPIT</name>
<evidence type="ECO:0000256" key="4">
    <source>
        <dbReference type="ARBA" id="ARBA00023242"/>
    </source>
</evidence>
<evidence type="ECO:0000256" key="2">
    <source>
        <dbReference type="ARBA" id="ARBA00010565"/>
    </source>
</evidence>
<feature type="domain" description="DNA replication complex GINS protein PSF2 N-terminal" evidence="6">
    <location>
        <begin position="7"/>
        <end position="64"/>
    </location>
</feature>